<evidence type="ECO:0000256" key="10">
    <source>
        <dbReference type="SAM" id="Phobius"/>
    </source>
</evidence>
<dbReference type="InterPro" id="IPR050368">
    <property type="entry name" value="ClC-type_chloride_channel"/>
</dbReference>
<evidence type="ECO:0000256" key="1">
    <source>
        <dbReference type="ARBA" id="ARBA00004141"/>
    </source>
</evidence>
<dbReference type="PANTHER" id="PTHR43427">
    <property type="entry name" value="CHLORIDE CHANNEL PROTEIN CLC-E"/>
    <property type="match status" value="1"/>
</dbReference>
<gene>
    <name evidence="11" type="ORF">NCTC11421_00302</name>
</gene>
<dbReference type="EMBL" id="UGRI01000001">
    <property type="protein sequence ID" value="SUA20221.1"/>
    <property type="molecule type" value="Genomic_DNA"/>
</dbReference>
<evidence type="ECO:0000313" key="11">
    <source>
        <dbReference type="EMBL" id="SUA20221.1"/>
    </source>
</evidence>
<dbReference type="Gene3D" id="1.10.3080.10">
    <property type="entry name" value="Clc chloride channel"/>
    <property type="match status" value="1"/>
</dbReference>
<reference evidence="11" key="1">
    <citation type="submission" date="2018-06" db="EMBL/GenBank/DDBJ databases">
        <authorList>
            <consortium name="Pathogen Informatics"/>
            <person name="Doyle S."/>
        </authorList>
    </citation>
    <scope>NUCLEOTIDE SEQUENCE [LARGE SCALE GENOMIC DNA]</scope>
    <source>
        <strain evidence="11">NCTC11421</strain>
    </source>
</reference>
<protein>
    <submittedName>
        <fullName evidence="11">Chloride channel protein-related protein</fullName>
    </submittedName>
</protein>
<keyword evidence="5" id="KW-0406">Ion transport</keyword>
<keyword evidence="4 10" id="KW-1133">Transmembrane helix</keyword>
<keyword evidence="7" id="KW-0869">Chloride channel</keyword>
<sequence>MTGWQYSLELTAVKWAVVLMALAAGAYGGLITPSMVLGSTISFAAAAAWNSVFPEMPSESAAVVGAAVFLGVSLKMPLTAIVFVLELTYAPLSLLLPLCIGMAGHWEHREKWASNECRQMPSERFPDGISL</sequence>
<name>A0A378VVJ6_NEIGO</name>
<proteinExistence type="predicted"/>
<evidence type="ECO:0000256" key="9">
    <source>
        <dbReference type="ARBA" id="ARBA00023303"/>
    </source>
</evidence>
<dbReference type="InterPro" id="IPR014743">
    <property type="entry name" value="Cl-channel_core"/>
</dbReference>
<dbReference type="PANTHER" id="PTHR43427:SF6">
    <property type="entry name" value="CHLORIDE CHANNEL PROTEIN CLC-E"/>
    <property type="match status" value="1"/>
</dbReference>
<comment type="subcellular location">
    <subcellularLocation>
        <location evidence="1">Membrane</location>
        <topology evidence="1">Multi-pass membrane protein</topology>
    </subcellularLocation>
</comment>
<evidence type="ECO:0000256" key="7">
    <source>
        <dbReference type="ARBA" id="ARBA00023173"/>
    </source>
</evidence>
<dbReference type="GO" id="GO:0005254">
    <property type="term" value="F:chloride channel activity"/>
    <property type="evidence" value="ECO:0007669"/>
    <property type="project" value="UniProtKB-KW"/>
</dbReference>
<keyword evidence="6 10" id="KW-0472">Membrane</keyword>
<evidence type="ECO:0000256" key="3">
    <source>
        <dbReference type="ARBA" id="ARBA00022692"/>
    </source>
</evidence>
<keyword evidence="2" id="KW-0813">Transport</keyword>
<dbReference type="Pfam" id="PF00654">
    <property type="entry name" value="Voltage_CLC"/>
    <property type="match status" value="1"/>
</dbReference>
<accession>A0A378VVJ6</accession>
<dbReference type="InterPro" id="IPR001807">
    <property type="entry name" value="ClC"/>
</dbReference>
<dbReference type="SUPFAM" id="SSF81340">
    <property type="entry name" value="Clc chloride channel"/>
    <property type="match status" value="1"/>
</dbReference>
<evidence type="ECO:0000256" key="8">
    <source>
        <dbReference type="ARBA" id="ARBA00023214"/>
    </source>
</evidence>
<keyword evidence="3 10" id="KW-0812">Transmembrane</keyword>
<evidence type="ECO:0000256" key="4">
    <source>
        <dbReference type="ARBA" id="ARBA00022989"/>
    </source>
</evidence>
<keyword evidence="9" id="KW-0407">Ion channel</keyword>
<evidence type="ECO:0000256" key="5">
    <source>
        <dbReference type="ARBA" id="ARBA00023065"/>
    </source>
</evidence>
<evidence type="ECO:0000256" key="2">
    <source>
        <dbReference type="ARBA" id="ARBA00022448"/>
    </source>
</evidence>
<dbReference type="GO" id="GO:0034707">
    <property type="term" value="C:chloride channel complex"/>
    <property type="evidence" value="ECO:0007669"/>
    <property type="project" value="UniProtKB-KW"/>
</dbReference>
<keyword evidence="8" id="KW-0868">Chloride</keyword>
<evidence type="ECO:0000256" key="6">
    <source>
        <dbReference type="ARBA" id="ARBA00023136"/>
    </source>
</evidence>
<organism evidence="11">
    <name type="scientific">Neisseria gonorrhoeae</name>
    <dbReference type="NCBI Taxonomy" id="485"/>
    <lineage>
        <taxon>Bacteria</taxon>
        <taxon>Pseudomonadati</taxon>
        <taxon>Pseudomonadota</taxon>
        <taxon>Betaproteobacteria</taxon>
        <taxon>Neisseriales</taxon>
        <taxon>Neisseriaceae</taxon>
        <taxon>Neisseria</taxon>
    </lineage>
</organism>
<dbReference type="AlphaFoldDB" id="A0A378VVJ6"/>
<feature type="transmembrane region" description="Helical" evidence="10">
    <location>
        <begin position="60"/>
        <end position="83"/>
    </location>
</feature>